<keyword evidence="4" id="KW-0808">Transferase</keyword>
<protein>
    <recommendedName>
        <fullName evidence="9">Glycosyltransferase RgtA/B/C/D-like domain-containing protein</fullName>
    </recommendedName>
</protein>
<dbReference type="OrthoDB" id="1491458at2"/>
<feature type="transmembrane region" description="Helical" evidence="8">
    <location>
        <begin position="50"/>
        <end position="70"/>
    </location>
</feature>
<keyword evidence="11" id="KW-1185">Reference proteome</keyword>
<evidence type="ECO:0000256" key="7">
    <source>
        <dbReference type="ARBA" id="ARBA00023136"/>
    </source>
</evidence>
<feature type="non-terminal residue" evidence="10">
    <location>
        <position position="427"/>
    </location>
</feature>
<accession>A0A0D0F269</accession>
<evidence type="ECO:0000256" key="5">
    <source>
        <dbReference type="ARBA" id="ARBA00022692"/>
    </source>
</evidence>
<comment type="subcellular location">
    <subcellularLocation>
        <location evidence="1">Cell membrane</location>
        <topology evidence="1">Multi-pass membrane protein</topology>
    </subcellularLocation>
</comment>
<feature type="transmembrane region" description="Helical" evidence="8">
    <location>
        <begin position="131"/>
        <end position="156"/>
    </location>
</feature>
<name>A0A0D0F269_9SPHI</name>
<keyword evidence="7 8" id="KW-0472">Membrane</keyword>
<dbReference type="InterPro" id="IPR050297">
    <property type="entry name" value="LipidA_mod_glycosyltrf_83"/>
</dbReference>
<dbReference type="RefSeq" id="WP_041884552.1">
    <property type="nucleotide sequence ID" value="NZ_JXRA01000089.1"/>
</dbReference>
<dbReference type="Pfam" id="PF13231">
    <property type="entry name" value="PMT_2"/>
    <property type="match status" value="1"/>
</dbReference>
<dbReference type="EMBL" id="JXRA01000089">
    <property type="protein sequence ID" value="KIO75683.1"/>
    <property type="molecule type" value="Genomic_DNA"/>
</dbReference>
<evidence type="ECO:0000256" key="3">
    <source>
        <dbReference type="ARBA" id="ARBA00022676"/>
    </source>
</evidence>
<evidence type="ECO:0000256" key="2">
    <source>
        <dbReference type="ARBA" id="ARBA00022475"/>
    </source>
</evidence>
<evidence type="ECO:0000256" key="6">
    <source>
        <dbReference type="ARBA" id="ARBA00022989"/>
    </source>
</evidence>
<evidence type="ECO:0000259" key="9">
    <source>
        <dbReference type="Pfam" id="PF13231"/>
    </source>
</evidence>
<feature type="transmembrane region" description="Helical" evidence="8">
    <location>
        <begin position="279"/>
        <end position="297"/>
    </location>
</feature>
<dbReference type="PANTHER" id="PTHR33908:SF11">
    <property type="entry name" value="MEMBRANE PROTEIN"/>
    <property type="match status" value="1"/>
</dbReference>
<dbReference type="GO" id="GO:0005886">
    <property type="term" value="C:plasma membrane"/>
    <property type="evidence" value="ECO:0007669"/>
    <property type="project" value="UniProtKB-SubCell"/>
</dbReference>
<proteinExistence type="predicted"/>
<dbReference type="STRING" id="1503925.TH53_19575"/>
<dbReference type="AlphaFoldDB" id="A0A0D0F269"/>
<reference evidence="10 11" key="1">
    <citation type="submission" date="2015-01" db="EMBL/GenBank/DDBJ databases">
        <title>Draft genome sequence of Pedobacter sp. NL19 isolated from sludge of an effluent treatment pond in an abandoned uranium mine.</title>
        <authorList>
            <person name="Santos T."/>
            <person name="Caetano T."/>
            <person name="Covas C."/>
            <person name="Cruz A."/>
            <person name="Mendo S."/>
        </authorList>
    </citation>
    <scope>NUCLEOTIDE SEQUENCE [LARGE SCALE GENOMIC DNA]</scope>
    <source>
        <strain evidence="10 11">NL19</strain>
    </source>
</reference>
<dbReference type="PANTHER" id="PTHR33908">
    <property type="entry name" value="MANNOSYLTRANSFERASE YKCB-RELATED"/>
    <property type="match status" value="1"/>
</dbReference>
<evidence type="ECO:0000256" key="1">
    <source>
        <dbReference type="ARBA" id="ARBA00004651"/>
    </source>
</evidence>
<organism evidence="10 11">
    <name type="scientific">Pedobacter lusitanus</name>
    <dbReference type="NCBI Taxonomy" id="1503925"/>
    <lineage>
        <taxon>Bacteria</taxon>
        <taxon>Pseudomonadati</taxon>
        <taxon>Bacteroidota</taxon>
        <taxon>Sphingobacteriia</taxon>
        <taxon>Sphingobacteriales</taxon>
        <taxon>Sphingobacteriaceae</taxon>
        <taxon>Pedobacter</taxon>
    </lineage>
</organism>
<dbReference type="InterPro" id="IPR038731">
    <property type="entry name" value="RgtA/B/C-like"/>
</dbReference>
<keyword evidence="3" id="KW-0328">Glycosyltransferase</keyword>
<evidence type="ECO:0000313" key="10">
    <source>
        <dbReference type="EMBL" id="KIO75683.1"/>
    </source>
</evidence>
<evidence type="ECO:0000313" key="11">
    <source>
        <dbReference type="Proteomes" id="UP000032049"/>
    </source>
</evidence>
<keyword evidence="5 8" id="KW-0812">Transmembrane</keyword>
<dbReference type="Proteomes" id="UP000032049">
    <property type="component" value="Unassembled WGS sequence"/>
</dbReference>
<feature type="transmembrane region" description="Helical" evidence="8">
    <location>
        <begin position="248"/>
        <end position="272"/>
    </location>
</feature>
<feature type="transmembrane region" description="Helical" evidence="8">
    <location>
        <begin position="303"/>
        <end position="319"/>
    </location>
</feature>
<gene>
    <name evidence="10" type="ORF">TH53_19575</name>
</gene>
<evidence type="ECO:0000256" key="8">
    <source>
        <dbReference type="SAM" id="Phobius"/>
    </source>
</evidence>
<dbReference type="GO" id="GO:0009103">
    <property type="term" value="P:lipopolysaccharide biosynthetic process"/>
    <property type="evidence" value="ECO:0007669"/>
    <property type="project" value="UniProtKB-ARBA"/>
</dbReference>
<feature type="transmembrane region" description="Helical" evidence="8">
    <location>
        <begin position="168"/>
        <end position="190"/>
    </location>
</feature>
<feature type="transmembrane region" description="Helical" evidence="8">
    <location>
        <begin position="331"/>
        <end position="352"/>
    </location>
</feature>
<feature type="transmembrane region" description="Helical" evidence="8">
    <location>
        <begin position="76"/>
        <end position="95"/>
    </location>
</feature>
<evidence type="ECO:0000256" key="4">
    <source>
        <dbReference type="ARBA" id="ARBA00022679"/>
    </source>
</evidence>
<sequence length="427" mass="50175">MDEIYLATSLIKMNYTELITQTLDYQQKAPIGFLWTVKTFVSLLGKNEMVLRLFPLLCGIGSLFLFIPVLRYFLRPIGAITGIAILALSPPLVFHAVEIKQYSTELFATILILYTYIRYHEKQAIASLLLWGLWGAIILWFSYSSVFILAGMAAGISYRSLYKKDWKMFFRQLMPFSLWLIAFAVNYLLFTHKHAESGWVILWFDFYHYFMPLPPVNAADLRWYPAALYHLIEYPLGLTWKLYTGNSVWFKVLLNTPWLPFATLFYGIWLFIREKKHRLVLLFPFLLVFLASGLKLYPLNERFWVFICPVLILFIARGTEQLAGLFQSSLVKLLLVILLIAAPIYNSIWFMIHPDEFIMHKRSFQKEALAYINDRFQQGDLVYVYWNDLPGYRFYSNTYPYTFKALEGKDYRKASVSYPDYIAHLQK</sequence>
<keyword evidence="6 8" id="KW-1133">Transmembrane helix</keyword>
<comment type="caution">
    <text evidence="10">The sequence shown here is derived from an EMBL/GenBank/DDBJ whole genome shotgun (WGS) entry which is preliminary data.</text>
</comment>
<dbReference type="GO" id="GO:0016763">
    <property type="term" value="F:pentosyltransferase activity"/>
    <property type="evidence" value="ECO:0007669"/>
    <property type="project" value="TreeGrafter"/>
</dbReference>
<keyword evidence="2" id="KW-1003">Cell membrane</keyword>
<feature type="domain" description="Glycosyltransferase RgtA/B/C/D-like" evidence="9">
    <location>
        <begin position="29"/>
        <end position="185"/>
    </location>
</feature>